<protein>
    <submittedName>
        <fullName evidence="1">Uncharacterized protein</fullName>
    </submittedName>
</protein>
<evidence type="ECO:0000313" key="2">
    <source>
        <dbReference type="Proteomes" id="UP000095131"/>
    </source>
</evidence>
<evidence type="ECO:0000313" key="1">
    <source>
        <dbReference type="EMBL" id="ODS10622.1"/>
    </source>
</evidence>
<dbReference type="Proteomes" id="UP000095131">
    <property type="component" value="Unassembled WGS sequence"/>
</dbReference>
<proteinExistence type="predicted"/>
<sequence>MGEREKDSRLARASLSRMTVVGELRGERLGREIERREWGNEKKIPNSLVPRSRE</sequence>
<organism evidence="1 2">
    <name type="scientific">Vibrio scophthalmi</name>
    <dbReference type="NCBI Taxonomy" id="45658"/>
    <lineage>
        <taxon>Bacteria</taxon>
        <taxon>Pseudomonadati</taxon>
        <taxon>Pseudomonadota</taxon>
        <taxon>Gammaproteobacteria</taxon>
        <taxon>Vibrionales</taxon>
        <taxon>Vibrionaceae</taxon>
        <taxon>Vibrio</taxon>
    </lineage>
</organism>
<name>A0A1E3WNQ9_9VIBR</name>
<comment type="caution">
    <text evidence="1">The sequence shown here is derived from an EMBL/GenBank/DDBJ whole genome shotgun (WGS) entry which is preliminary data.</text>
</comment>
<gene>
    <name evidence="1" type="ORF">VSF3289_00881</name>
</gene>
<dbReference type="AlphaFoldDB" id="A0A1E3WNQ9"/>
<dbReference type="EMBL" id="MDCJ01000002">
    <property type="protein sequence ID" value="ODS10622.1"/>
    <property type="molecule type" value="Genomic_DNA"/>
</dbReference>
<accession>A0A1E3WNQ9</accession>
<reference evidence="1 2" key="1">
    <citation type="submission" date="2016-08" db="EMBL/GenBank/DDBJ databases">
        <title>Genome sequencing of Vibrio scophthalmi strain FP3289, an isolated from Paralichthys olivaceus.</title>
        <authorList>
            <person name="Han H.-J."/>
        </authorList>
    </citation>
    <scope>NUCLEOTIDE SEQUENCE [LARGE SCALE GENOMIC DNA]</scope>
    <source>
        <strain evidence="1 2">FP3289</strain>
    </source>
</reference>